<feature type="transmembrane region" description="Helical" evidence="5">
    <location>
        <begin position="198"/>
        <end position="215"/>
    </location>
</feature>
<dbReference type="PROSITE" id="PS50850">
    <property type="entry name" value="MFS"/>
    <property type="match status" value="1"/>
</dbReference>
<feature type="domain" description="Major facilitator superfamily (MFS) profile" evidence="6">
    <location>
        <begin position="45"/>
        <end position="421"/>
    </location>
</feature>
<evidence type="ECO:0000259" key="6">
    <source>
        <dbReference type="PROSITE" id="PS50850"/>
    </source>
</evidence>
<evidence type="ECO:0000313" key="8">
    <source>
        <dbReference type="Proteomes" id="UP001501175"/>
    </source>
</evidence>
<keyword evidence="8" id="KW-1185">Reference proteome</keyword>
<feature type="transmembrane region" description="Helical" evidence="5">
    <location>
        <begin position="46"/>
        <end position="64"/>
    </location>
</feature>
<gene>
    <name evidence="7" type="ORF">GCM10023189_60010</name>
</gene>
<dbReference type="InterPro" id="IPR052714">
    <property type="entry name" value="MFS_Exporter"/>
</dbReference>
<evidence type="ECO:0000256" key="2">
    <source>
        <dbReference type="ARBA" id="ARBA00022692"/>
    </source>
</evidence>
<dbReference type="PANTHER" id="PTHR23531">
    <property type="entry name" value="QUINOLENE RESISTANCE PROTEIN NORA"/>
    <property type="match status" value="1"/>
</dbReference>
<keyword evidence="3 5" id="KW-1133">Transmembrane helix</keyword>
<dbReference type="EMBL" id="BAABHD010000084">
    <property type="protein sequence ID" value="GAA4470770.1"/>
    <property type="molecule type" value="Genomic_DNA"/>
</dbReference>
<dbReference type="CDD" id="cd17489">
    <property type="entry name" value="MFS_YfcJ_like"/>
    <property type="match status" value="1"/>
</dbReference>
<reference evidence="8" key="1">
    <citation type="journal article" date="2019" name="Int. J. Syst. Evol. Microbiol.">
        <title>The Global Catalogue of Microorganisms (GCM) 10K type strain sequencing project: providing services to taxonomists for standard genome sequencing and annotation.</title>
        <authorList>
            <consortium name="The Broad Institute Genomics Platform"/>
            <consortium name="The Broad Institute Genome Sequencing Center for Infectious Disease"/>
            <person name="Wu L."/>
            <person name="Ma J."/>
        </authorList>
    </citation>
    <scope>NUCLEOTIDE SEQUENCE [LARGE SCALE GENOMIC DNA]</scope>
    <source>
        <strain evidence="8">JCM 17927</strain>
    </source>
</reference>
<dbReference type="PANTHER" id="PTHR23531:SF1">
    <property type="entry name" value="QUINOLENE RESISTANCE PROTEIN NORA"/>
    <property type="match status" value="1"/>
</dbReference>
<name>A0ABP8NTC6_9BACT</name>
<feature type="transmembrane region" description="Helical" evidence="5">
    <location>
        <begin position="274"/>
        <end position="295"/>
    </location>
</feature>
<keyword evidence="4 5" id="KW-0472">Membrane</keyword>
<dbReference type="InterPro" id="IPR020846">
    <property type="entry name" value="MFS_dom"/>
</dbReference>
<feature type="transmembrane region" description="Helical" evidence="5">
    <location>
        <begin position="79"/>
        <end position="98"/>
    </location>
</feature>
<comment type="caution">
    <text evidence="7">The sequence shown here is derived from an EMBL/GenBank/DDBJ whole genome shotgun (WGS) entry which is preliminary data.</text>
</comment>
<dbReference type="Proteomes" id="UP001501175">
    <property type="component" value="Unassembled WGS sequence"/>
</dbReference>
<feature type="transmembrane region" description="Helical" evidence="5">
    <location>
        <begin position="307"/>
        <end position="325"/>
    </location>
</feature>
<accession>A0ABP8NTC6</accession>
<dbReference type="Pfam" id="PF07690">
    <property type="entry name" value="MFS_1"/>
    <property type="match status" value="1"/>
</dbReference>
<evidence type="ECO:0000256" key="5">
    <source>
        <dbReference type="SAM" id="Phobius"/>
    </source>
</evidence>
<protein>
    <submittedName>
        <fullName evidence="7">MFS transporter</fullName>
    </submittedName>
</protein>
<feature type="transmembrane region" description="Helical" evidence="5">
    <location>
        <begin position="331"/>
        <end position="353"/>
    </location>
</feature>
<proteinExistence type="predicted"/>
<dbReference type="PRINTS" id="PR01036">
    <property type="entry name" value="TCRTETB"/>
</dbReference>
<evidence type="ECO:0000313" key="7">
    <source>
        <dbReference type="EMBL" id="GAA4470770.1"/>
    </source>
</evidence>
<feature type="transmembrane region" description="Helical" evidence="5">
    <location>
        <begin position="110"/>
        <end position="135"/>
    </location>
</feature>
<evidence type="ECO:0000256" key="3">
    <source>
        <dbReference type="ARBA" id="ARBA00022989"/>
    </source>
</evidence>
<organism evidence="7 8">
    <name type="scientific">Nibrella saemangeumensis</name>
    <dbReference type="NCBI Taxonomy" id="1084526"/>
    <lineage>
        <taxon>Bacteria</taxon>
        <taxon>Pseudomonadati</taxon>
        <taxon>Bacteroidota</taxon>
        <taxon>Cytophagia</taxon>
        <taxon>Cytophagales</taxon>
        <taxon>Spirosomataceae</taxon>
        <taxon>Nibrella</taxon>
    </lineage>
</organism>
<evidence type="ECO:0000256" key="4">
    <source>
        <dbReference type="ARBA" id="ARBA00023136"/>
    </source>
</evidence>
<dbReference type="InterPro" id="IPR011701">
    <property type="entry name" value="MFS"/>
</dbReference>
<evidence type="ECO:0000256" key="1">
    <source>
        <dbReference type="ARBA" id="ARBA00004370"/>
    </source>
</evidence>
<dbReference type="InterPro" id="IPR036259">
    <property type="entry name" value="MFS_trans_sf"/>
</dbReference>
<feature type="transmembrane region" description="Helical" evidence="5">
    <location>
        <begin position="248"/>
        <end position="268"/>
    </location>
</feature>
<dbReference type="SUPFAM" id="SSF103473">
    <property type="entry name" value="MFS general substrate transporter"/>
    <property type="match status" value="1"/>
</dbReference>
<feature type="transmembrane region" description="Helical" evidence="5">
    <location>
        <begin position="365"/>
        <end position="387"/>
    </location>
</feature>
<feature type="transmembrane region" description="Helical" evidence="5">
    <location>
        <begin position="399"/>
        <end position="417"/>
    </location>
</feature>
<dbReference type="InterPro" id="IPR005828">
    <property type="entry name" value="MFS_sugar_transport-like"/>
</dbReference>
<dbReference type="Pfam" id="PF00083">
    <property type="entry name" value="Sugar_tr"/>
    <property type="match status" value="1"/>
</dbReference>
<sequence>MKALRKLKRAARSWLTKRLDAALALQGNMITSTTTSTRSTLYTLPFWLLCMSNFLFSASFQMLIPELPDYLIGLGGREYVGLIIALFTFTAGVSRPFSGKITDTVGRVPVMAFGSVVCFLCGFLYPYLLTVWGFLMLRLLHGFSTGTKPTATAAYVADVVPVDRRGEAMGALGLFTATGMSLGPAIGSWVADAYSMDALFYISSVFALLSILILLRMPETLDHQQPFRLSLLKLKKEEIFDKQATKPFIVLLLQSFSSGAVLTLAPALSSSLGITNKGLFFTVYTIASLVIRLTFRRSSDRYGRVPVMAVSTAVLAAGMAVLTLADNQVLFYAAGILFGMSWGMNSPTVQAWTADLSAEGTRGRAMATMYIALEAGIGIGAVLSGYLFNHLELGMEASFGVSAVLALLATLYLGWLWRKNHLAGVVG</sequence>
<comment type="subcellular location">
    <subcellularLocation>
        <location evidence="1">Membrane</location>
    </subcellularLocation>
</comment>
<dbReference type="Gene3D" id="1.20.1250.20">
    <property type="entry name" value="MFS general substrate transporter like domains"/>
    <property type="match status" value="2"/>
</dbReference>
<keyword evidence="2 5" id="KW-0812">Transmembrane</keyword>